<dbReference type="GO" id="GO:0003993">
    <property type="term" value="F:acid phosphatase activity"/>
    <property type="evidence" value="ECO:0007669"/>
    <property type="project" value="InterPro"/>
</dbReference>
<dbReference type="InterPro" id="IPR013783">
    <property type="entry name" value="Ig-like_fold"/>
</dbReference>
<evidence type="ECO:0000313" key="4">
    <source>
        <dbReference type="EMBL" id="KKU33356.1"/>
    </source>
</evidence>
<proteinExistence type="predicted"/>
<dbReference type="SUPFAM" id="SSF117281">
    <property type="entry name" value="Kelch motif"/>
    <property type="match status" value="3"/>
</dbReference>
<dbReference type="Pfam" id="PF00041">
    <property type="entry name" value="fn3"/>
    <property type="match status" value="1"/>
</dbReference>
<dbReference type="PROSITE" id="PS50853">
    <property type="entry name" value="FN3"/>
    <property type="match status" value="2"/>
</dbReference>
<dbReference type="InterPro" id="IPR015915">
    <property type="entry name" value="Kelch-typ_b-propeller"/>
</dbReference>
<dbReference type="Pfam" id="PF01344">
    <property type="entry name" value="Kelch_1"/>
    <property type="match status" value="1"/>
</dbReference>
<feature type="domain" description="Fibronectin type-III" evidence="3">
    <location>
        <begin position="1572"/>
        <end position="1664"/>
    </location>
</feature>
<evidence type="ECO:0000256" key="1">
    <source>
        <dbReference type="ARBA" id="ARBA00022441"/>
    </source>
</evidence>
<dbReference type="PANTHER" id="PTHR45632">
    <property type="entry name" value="LD33804P"/>
    <property type="match status" value="1"/>
</dbReference>
<dbReference type="Proteomes" id="UP000034794">
    <property type="component" value="Unassembled WGS sequence"/>
</dbReference>
<dbReference type="InterPro" id="IPR015914">
    <property type="entry name" value="PAPs_N"/>
</dbReference>
<keyword evidence="1" id="KW-0880">Kelch repeat</keyword>
<reference evidence="4 5" key="1">
    <citation type="journal article" date="2015" name="Nature">
        <title>rRNA introns, odd ribosomes, and small enigmatic genomes across a large radiation of phyla.</title>
        <authorList>
            <person name="Brown C.T."/>
            <person name="Hug L.A."/>
            <person name="Thomas B.C."/>
            <person name="Sharon I."/>
            <person name="Castelle C.J."/>
            <person name="Singh A."/>
            <person name="Wilkins M.J."/>
            <person name="Williams K.H."/>
            <person name="Banfield J.F."/>
        </authorList>
    </citation>
    <scope>NUCLEOTIDE SEQUENCE [LARGE SCALE GENOMIC DNA]</scope>
</reference>
<dbReference type="InterPro" id="IPR036116">
    <property type="entry name" value="FN3_sf"/>
</dbReference>
<dbReference type="InterPro" id="IPR003961">
    <property type="entry name" value="FN3_dom"/>
</dbReference>
<dbReference type="Gene3D" id="2.60.40.10">
    <property type="entry name" value="Immunoglobulins"/>
    <property type="match status" value="4"/>
</dbReference>
<organism evidence="4 5">
    <name type="scientific">Candidatus Collierbacteria bacterium GW2011_GWA2_46_26</name>
    <dbReference type="NCBI Taxonomy" id="1618381"/>
    <lineage>
        <taxon>Bacteria</taxon>
        <taxon>Candidatus Collieribacteriota</taxon>
    </lineage>
</organism>
<dbReference type="Pfam" id="PF16656">
    <property type="entry name" value="Pur_ac_phosph_N"/>
    <property type="match status" value="1"/>
</dbReference>
<protein>
    <submittedName>
        <fullName evidence="4">Cell wall-binding protein</fullName>
    </submittedName>
</protein>
<dbReference type="InterPro" id="IPR006652">
    <property type="entry name" value="Kelch_1"/>
</dbReference>
<evidence type="ECO:0000313" key="5">
    <source>
        <dbReference type="Proteomes" id="UP000034794"/>
    </source>
</evidence>
<sequence>WSTVADAPAVFCANGGGCTLTSDGTYLYAFQGGTTAFWRYDIAGNSWTTRAVAPAAPYTGAGLVYDGGNYIYALPGYVSGAEHVRGFWRYDIAANTWSSNLAETPDTNATGGSITYRNGIVYASMQGTTQLYAYNVALNSWSKISTVPSAFSYGAALTYDTDNNKIYATRGAATPDFYRITPGTTTYQSSGYFIKRHDFNYVASFGSLTSTTTTPANTSITFQTRSSTDSGVWSAWQTLSSGNIQSTAQRFLEVKATLASSDGVSSPTLSDYTVNYTGDTGAPSSPTISGYDNSSLGTALSSGSSYFYPSPYFSWPAAIDSESTVSGYFVYFGSNVSADPATAGNLQMGTSFQVTETMTSGTTYYLRIKTKDFAGNTSSSAASFTYAYTGVSPVSTVTKTSQADFTAGTLSNTEATSSAGSLKLARNELGRWSLPGVPTAVYYGGGAVYLGGYVYVAAGNNTTTFYRYTATNTWSTVASAPGVFNANGGGATLTSDGTYVYAFQGGGTAFWRYLPATDTWSSRTSAPFLTNTGAGLAYDGGHYIYATPGYDQSYGYLRRFWRYDITTDTWSTLTDTPFYNSAGGALSYRNGKVYALPGNSTTSFYEYDPTSNAWTKLTNTPGTPSYGASLTYDGITDKIYATRGANSNEFWAYDPTYNEWQNAVAPSPVYTTNGAGLAYDGDDTVYVLPVNSNAVWIYRYFYKYSISANTWTRVADSPNYASYGTSLAYDGTRYIYALRGGSTAFWRYDTTTNNWTTLTTTPSSTSYGNGLIYNEDNGKLYALRGGGTTDFWEYDINSNAWTAKTSTADTVHYSLGLVYDGNGYIYTPRGYNTTTFYRYNVAANTWSTMAAAPATIYTSYGGNIMTTDGTSIWMPRSYISGAMFKYDIPSNSWTTVAAASNLISYNAMVKAGNRVFTTFGQGTGSAGYGWYWFLPPASDKAYENSGTYTSDTLTLGKPFGWAGLEVNMASPSATRTVFETRSSTDSATWSSWSYANQKYNVGSDYSYSVGSAVNKYLQVRAKLFSTDNVNTPSINSITLNYYNDETAPSNPTTISGYDTSALGTAITTGAYRGYANPYFTWSAGSDGDGGSGVAGYYLFMDTDEAGEASASATLQTTTNYTASSLISGTPYYLRVQTKDNNGNYSATQTKFTYTYDGTAPSAPATVTSTSVGYSVSNSYTFYWPATTDTGGSGLAGYQYKTGTESGALSDWQNTTGTSVADIPAYQSGENTFYLRAYDNAGNYSSTINTKYYYNAEAPTAPTSLTITPSTTADSPSSTNSFTVTWGEPATYSGAIAKYYYCVNCTPSALTMSETSATQTVDRTITATALATQQGKNTFYIVAEDNTINTSTGLGNRNFDAYATADFYASTTAPGAPTSLTVTDASDKDSSSWRLTLAWKVAASGGTPARYDVYKSTDNSTFTKVGSTTSTAYTDADLTQSTKYYYKVQAVDNAGATSLYSNTVNSAPEGKYTSPPTTGGTPSVTVGAATATVTWTTSRKSFGSVDYGKTTGYGSNASEATQSASHSVKISGLTPGETYHYRVQNLDDSGLMGYSRTDAYSADYSFTTQSTPSITGVEVTDETLTTVVINWSSASLASSEIEYGTTTDYGAEISVSASSGETLHTGRIADLTHSTTYHFRIRGIDLDGNDVISDDYTFSTLTYPKVTAVVLNTDQGAGGTSVILAWATNVATTGQVDYQGLAVDQSRLGSEVDLSTLSSMSQARLSQLPTTPKTAQKQTYSGKLETKHLMRLQDLEDGAVYVFTISGRDGNGNEVIADPIRYVTGADTRPPVISNVVIETPMSGVGSEAKTSIIVSWDTDEPALGQVVWGTGTGTEYSSSTEKDQELTTKHVMVIRDLQPTSTYHLKVTSTDKTGNTVATRDTVVVTPTSQQAAFDVILANLEDIFGFLKL</sequence>
<comment type="caution">
    <text evidence="4">The sequence shown here is derived from an EMBL/GenBank/DDBJ whole genome shotgun (WGS) entry which is preliminary data.</text>
</comment>
<dbReference type="EMBL" id="LCMI01000004">
    <property type="protein sequence ID" value="KKU33356.1"/>
    <property type="molecule type" value="Genomic_DNA"/>
</dbReference>
<dbReference type="Gene3D" id="2.120.10.80">
    <property type="entry name" value="Kelch-type beta propeller"/>
    <property type="match status" value="3"/>
</dbReference>
<feature type="domain" description="Fibronectin type-III" evidence="3">
    <location>
        <begin position="1375"/>
        <end position="1475"/>
    </location>
</feature>
<dbReference type="CDD" id="cd00063">
    <property type="entry name" value="FN3"/>
    <property type="match status" value="1"/>
</dbReference>
<gene>
    <name evidence="4" type="ORF">UX47_C0004G0001</name>
</gene>
<feature type="non-terminal residue" evidence="4">
    <location>
        <position position="1"/>
    </location>
</feature>
<evidence type="ECO:0000259" key="3">
    <source>
        <dbReference type="PROSITE" id="PS50853"/>
    </source>
</evidence>
<dbReference type="PANTHER" id="PTHR45632:SF3">
    <property type="entry name" value="KELCH-LIKE PROTEIN 32"/>
    <property type="match status" value="1"/>
</dbReference>
<dbReference type="SMART" id="SM00612">
    <property type="entry name" value="Kelch"/>
    <property type="match status" value="4"/>
</dbReference>
<keyword evidence="2" id="KW-0677">Repeat</keyword>
<dbReference type="Gene3D" id="2.60.40.380">
    <property type="entry name" value="Purple acid phosphatase-like, N-terminal"/>
    <property type="match status" value="1"/>
</dbReference>
<dbReference type="SMART" id="SM00060">
    <property type="entry name" value="FN3"/>
    <property type="match status" value="8"/>
</dbReference>
<dbReference type="GO" id="GO:0046872">
    <property type="term" value="F:metal ion binding"/>
    <property type="evidence" value="ECO:0007669"/>
    <property type="project" value="InterPro"/>
</dbReference>
<accession>A0A0G1PKU7</accession>
<evidence type="ECO:0000256" key="2">
    <source>
        <dbReference type="ARBA" id="ARBA00022737"/>
    </source>
</evidence>
<dbReference type="SUPFAM" id="SSF49265">
    <property type="entry name" value="Fibronectin type III"/>
    <property type="match status" value="4"/>
</dbReference>
<name>A0A0G1PKU7_9BACT</name>